<dbReference type="InterPro" id="IPR004839">
    <property type="entry name" value="Aminotransferase_I/II_large"/>
</dbReference>
<dbReference type="Pfam" id="PF00155">
    <property type="entry name" value="Aminotran_1_2"/>
    <property type="match status" value="1"/>
</dbReference>
<dbReference type="GO" id="GO:0006520">
    <property type="term" value="P:amino acid metabolic process"/>
    <property type="evidence" value="ECO:0007669"/>
    <property type="project" value="InterPro"/>
</dbReference>
<dbReference type="AlphaFoldDB" id="A0A2S8B0Y3"/>
<evidence type="ECO:0000256" key="6">
    <source>
        <dbReference type="ARBA" id="ARBA00022898"/>
    </source>
</evidence>
<evidence type="ECO:0000256" key="3">
    <source>
        <dbReference type="ARBA" id="ARBA00011738"/>
    </source>
</evidence>
<comment type="similarity">
    <text evidence="2 8">Belongs to the class-I pyridoxal-phosphate-dependent aminotransferase family.</text>
</comment>
<evidence type="ECO:0000259" key="9">
    <source>
        <dbReference type="Pfam" id="PF00155"/>
    </source>
</evidence>
<organism evidence="10 11">
    <name type="scientific">Sphingopyxis lindanitolerans</name>
    <dbReference type="NCBI Taxonomy" id="2054227"/>
    <lineage>
        <taxon>Bacteria</taxon>
        <taxon>Pseudomonadati</taxon>
        <taxon>Pseudomonadota</taxon>
        <taxon>Alphaproteobacteria</taxon>
        <taxon>Sphingomonadales</taxon>
        <taxon>Sphingomonadaceae</taxon>
        <taxon>Sphingopyxis</taxon>
    </lineage>
</organism>
<dbReference type="GO" id="GO:0030170">
    <property type="term" value="F:pyridoxal phosphate binding"/>
    <property type="evidence" value="ECO:0007669"/>
    <property type="project" value="InterPro"/>
</dbReference>
<evidence type="ECO:0000256" key="4">
    <source>
        <dbReference type="ARBA" id="ARBA00022576"/>
    </source>
</evidence>
<name>A0A2S8B0Y3_9SPHN</name>
<reference evidence="11" key="1">
    <citation type="submission" date="2017-11" db="EMBL/GenBank/DDBJ databases">
        <title>The complete genome sequence of Sphingopyxis pomeranensis sp. nov. strain WS5A3p.</title>
        <authorList>
            <person name="Kaminski M.A."/>
        </authorList>
    </citation>
    <scope>NUCLEOTIDE SEQUENCE [LARGE SCALE GENOMIC DNA]</scope>
    <source>
        <strain evidence="11">WS5A3p</strain>
    </source>
</reference>
<dbReference type="InterPro" id="IPR004838">
    <property type="entry name" value="NHTrfase_class1_PyrdxlP-BS"/>
</dbReference>
<keyword evidence="4 8" id="KW-0032">Aminotransferase</keyword>
<evidence type="ECO:0000256" key="2">
    <source>
        <dbReference type="ARBA" id="ARBA00007441"/>
    </source>
</evidence>
<dbReference type="OrthoDB" id="9763453at2"/>
<gene>
    <name evidence="10" type="ORF">CVO77_13160</name>
</gene>
<evidence type="ECO:0000256" key="8">
    <source>
        <dbReference type="RuleBase" id="RU000481"/>
    </source>
</evidence>
<dbReference type="PANTHER" id="PTHR46383">
    <property type="entry name" value="ASPARTATE AMINOTRANSFERASE"/>
    <property type="match status" value="1"/>
</dbReference>
<dbReference type="PROSITE" id="PS00105">
    <property type="entry name" value="AA_TRANSFER_CLASS_1"/>
    <property type="match status" value="1"/>
</dbReference>
<dbReference type="SUPFAM" id="SSF53383">
    <property type="entry name" value="PLP-dependent transferases"/>
    <property type="match status" value="1"/>
</dbReference>
<feature type="domain" description="Aminotransferase class I/classII large" evidence="9">
    <location>
        <begin position="38"/>
        <end position="395"/>
    </location>
</feature>
<evidence type="ECO:0000313" key="10">
    <source>
        <dbReference type="EMBL" id="PQM26042.1"/>
    </source>
</evidence>
<accession>A0A2S8B0Y3</accession>
<protein>
    <recommendedName>
        <fullName evidence="8">Aminotransferase</fullName>
        <ecNumber evidence="8">2.6.1.-</ecNumber>
    </recommendedName>
</protein>
<evidence type="ECO:0000256" key="1">
    <source>
        <dbReference type="ARBA" id="ARBA00001933"/>
    </source>
</evidence>
<dbReference type="InterPro" id="IPR050596">
    <property type="entry name" value="AspAT/PAT-like"/>
</dbReference>
<keyword evidence="6" id="KW-0663">Pyridoxal phosphate</keyword>
<dbReference type="GO" id="GO:0004069">
    <property type="term" value="F:L-aspartate:2-oxoglutarate aminotransferase activity"/>
    <property type="evidence" value="ECO:0007669"/>
    <property type="project" value="UniProtKB-EC"/>
</dbReference>
<dbReference type="Proteomes" id="UP000238954">
    <property type="component" value="Chromosome"/>
</dbReference>
<evidence type="ECO:0000313" key="11">
    <source>
        <dbReference type="Proteomes" id="UP000238954"/>
    </source>
</evidence>
<dbReference type="PANTHER" id="PTHR46383:SF1">
    <property type="entry name" value="ASPARTATE AMINOTRANSFERASE"/>
    <property type="match status" value="1"/>
</dbReference>
<dbReference type="CDD" id="cd00609">
    <property type="entry name" value="AAT_like"/>
    <property type="match status" value="1"/>
</dbReference>
<dbReference type="InterPro" id="IPR015424">
    <property type="entry name" value="PyrdxlP-dep_Trfase"/>
</dbReference>
<comment type="caution">
    <text evidence="10">The sequence shown here is derived from an EMBL/GenBank/DDBJ whole genome shotgun (WGS) entry which is preliminary data.</text>
</comment>
<proteinExistence type="inferred from homology"/>
<dbReference type="RefSeq" id="WP_105999423.1">
    <property type="nucleotide sequence ID" value="NZ_CM009578.1"/>
</dbReference>
<dbReference type="InterPro" id="IPR015422">
    <property type="entry name" value="PyrdxlP-dep_Trfase_small"/>
</dbReference>
<sequence length="404" mass="42835">MSACESRSLARRMDGLALSDIVQIKQRAAQLAGEGRRIVDLSIGEPDFDTPHHIRDAAASAMASGATHYTATAGTPALRAAIARKLARDNRRTAAPGEIIVGVGAKQIIANALLATVEAGDEVIIPAPFWSNYVDMVRFAGGTPVIVPCAMANGFLMTPDQLEAAVTPRTRWLMLNSPSNPTGACYTLDRLRALAHILERHPHVRVMEDAIYERLIYPGHTYHSILDASTALSDRTLWISGVSKAFAMTGWRIGYGVGPKPLIDAMAVVSAQTTSHPCSIAQAAAVAALDGCQDVIDQFRSAFERRRAIVCDGLSALPGIDLIAPAGAFYLFAGVSELLATMTGRGIENDRGLADYFLESAGVALVPGSSFGAPGHVRLSFAAADDALRHAVDRITAAVRALAR</sequence>
<evidence type="ECO:0000256" key="5">
    <source>
        <dbReference type="ARBA" id="ARBA00022679"/>
    </source>
</evidence>
<dbReference type="Gene3D" id="3.40.640.10">
    <property type="entry name" value="Type I PLP-dependent aspartate aminotransferase-like (Major domain)"/>
    <property type="match status" value="1"/>
</dbReference>
<comment type="subunit">
    <text evidence="3">Homodimer.</text>
</comment>
<dbReference type="InterPro" id="IPR015421">
    <property type="entry name" value="PyrdxlP-dep_Trfase_major"/>
</dbReference>
<dbReference type="FunFam" id="3.40.640.10:FF:000033">
    <property type="entry name" value="Aspartate aminotransferase"/>
    <property type="match status" value="1"/>
</dbReference>
<evidence type="ECO:0000256" key="7">
    <source>
        <dbReference type="ARBA" id="ARBA00049185"/>
    </source>
</evidence>
<dbReference type="EC" id="2.6.1.-" evidence="8"/>
<dbReference type="Gene3D" id="3.90.1150.10">
    <property type="entry name" value="Aspartate Aminotransferase, domain 1"/>
    <property type="match status" value="1"/>
</dbReference>
<dbReference type="EMBL" id="PHFW01000003">
    <property type="protein sequence ID" value="PQM26042.1"/>
    <property type="molecule type" value="Genomic_DNA"/>
</dbReference>
<keyword evidence="5 8" id="KW-0808">Transferase</keyword>
<comment type="catalytic activity">
    <reaction evidence="7">
        <text>L-aspartate + 2-oxoglutarate = oxaloacetate + L-glutamate</text>
        <dbReference type="Rhea" id="RHEA:21824"/>
        <dbReference type="ChEBI" id="CHEBI:16452"/>
        <dbReference type="ChEBI" id="CHEBI:16810"/>
        <dbReference type="ChEBI" id="CHEBI:29985"/>
        <dbReference type="ChEBI" id="CHEBI:29991"/>
        <dbReference type="EC" id="2.6.1.1"/>
    </reaction>
</comment>
<keyword evidence="11" id="KW-1185">Reference proteome</keyword>
<comment type="cofactor">
    <cofactor evidence="1 8">
        <name>pyridoxal 5'-phosphate</name>
        <dbReference type="ChEBI" id="CHEBI:597326"/>
    </cofactor>
</comment>